<reference evidence="4 5" key="1">
    <citation type="journal article" date="2018" name="G3 (Bethesda)">
        <title>A High-Quality Reference Genome for the Invasive Mosquitofish Gambusia affinis Using a Chicago Library.</title>
        <authorList>
            <person name="Hoffberg S.L."/>
            <person name="Troendle N.J."/>
            <person name="Glenn T.C."/>
            <person name="Mahmud O."/>
            <person name="Louha S."/>
            <person name="Chalopin D."/>
            <person name="Bennetzen J.L."/>
            <person name="Mauricio R."/>
        </authorList>
    </citation>
    <scope>NUCLEOTIDE SEQUENCE [LARGE SCALE GENOMIC DNA]</scope>
    <source>
        <strain evidence="4">NE01/NJP1002.9</strain>
        <tissue evidence="4">Muscle</tissue>
    </source>
</reference>
<accession>A0A315UW46</accession>
<feature type="signal peptide" evidence="2">
    <location>
        <begin position="1"/>
        <end position="22"/>
    </location>
</feature>
<dbReference type="SUPFAM" id="SSF54117">
    <property type="entry name" value="Interleukin 8-like chemokines"/>
    <property type="match status" value="1"/>
</dbReference>
<dbReference type="GO" id="GO:0005615">
    <property type="term" value="C:extracellular space"/>
    <property type="evidence" value="ECO:0007669"/>
    <property type="project" value="UniProtKB-KW"/>
</dbReference>
<sequence>MDLKVVLVVVFLSALAITSTNAFIPSCCISTKTFTRNLLLKVERWERQYGDGICDIDALVLYMKGRRRPVCADPQQFNILKRIQRMQQTKRI</sequence>
<evidence type="ECO:0000259" key="3">
    <source>
        <dbReference type="Pfam" id="PF00048"/>
    </source>
</evidence>
<gene>
    <name evidence="4" type="ORF">CCH79_00008895</name>
</gene>
<dbReference type="Gene3D" id="2.40.50.40">
    <property type="match status" value="1"/>
</dbReference>
<proteinExistence type="predicted"/>
<evidence type="ECO:0000313" key="5">
    <source>
        <dbReference type="Proteomes" id="UP000250572"/>
    </source>
</evidence>
<feature type="chain" id="PRO_5016354726" description="Chemokine interleukin-8-like domain-containing protein" evidence="2">
    <location>
        <begin position="23"/>
        <end position="92"/>
    </location>
</feature>
<dbReference type="InterPro" id="IPR001811">
    <property type="entry name" value="Chemokine_IL8-like_dom"/>
</dbReference>
<dbReference type="GO" id="GO:0006955">
    <property type="term" value="P:immune response"/>
    <property type="evidence" value="ECO:0007669"/>
    <property type="project" value="InterPro"/>
</dbReference>
<feature type="domain" description="Chemokine interleukin-8-like" evidence="3">
    <location>
        <begin position="26"/>
        <end position="85"/>
    </location>
</feature>
<evidence type="ECO:0000256" key="2">
    <source>
        <dbReference type="SAM" id="SignalP"/>
    </source>
</evidence>
<evidence type="ECO:0000256" key="1">
    <source>
        <dbReference type="ARBA" id="ARBA00022514"/>
    </source>
</evidence>
<dbReference type="Pfam" id="PF00048">
    <property type="entry name" value="IL8"/>
    <property type="match status" value="1"/>
</dbReference>
<dbReference type="Proteomes" id="UP000250572">
    <property type="component" value="Unassembled WGS sequence"/>
</dbReference>
<keyword evidence="5" id="KW-1185">Reference proteome</keyword>
<name>A0A315UW46_GAMAF</name>
<keyword evidence="1" id="KW-0202">Cytokine</keyword>
<dbReference type="AlphaFoldDB" id="A0A315UW46"/>
<keyword evidence="2" id="KW-0732">Signal</keyword>
<organism evidence="4 5">
    <name type="scientific">Gambusia affinis</name>
    <name type="common">Western mosquitofish</name>
    <name type="synonym">Heterandria affinis</name>
    <dbReference type="NCBI Taxonomy" id="33528"/>
    <lineage>
        <taxon>Eukaryota</taxon>
        <taxon>Metazoa</taxon>
        <taxon>Chordata</taxon>
        <taxon>Craniata</taxon>
        <taxon>Vertebrata</taxon>
        <taxon>Euteleostomi</taxon>
        <taxon>Actinopterygii</taxon>
        <taxon>Neopterygii</taxon>
        <taxon>Teleostei</taxon>
        <taxon>Neoteleostei</taxon>
        <taxon>Acanthomorphata</taxon>
        <taxon>Ovalentaria</taxon>
        <taxon>Atherinomorphae</taxon>
        <taxon>Cyprinodontiformes</taxon>
        <taxon>Poeciliidae</taxon>
        <taxon>Poeciliinae</taxon>
        <taxon>Gambusia</taxon>
    </lineage>
</organism>
<dbReference type="OMA" id="CCMTANK"/>
<protein>
    <recommendedName>
        <fullName evidence="3">Chemokine interleukin-8-like domain-containing protein</fullName>
    </recommendedName>
</protein>
<dbReference type="InterPro" id="IPR036048">
    <property type="entry name" value="Interleukin_8-like_sf"/>
</dbReference>
<dbReference type="EMBL" id="NHOQ01002573">
    <property type="protein sequence ID" value="PWA15822.1"/>
    <property type="molecule type" value="Genomic_DNA"/>
</dbReference>
<comment type="caution">
    <text evidence="4">The sequence shown here is derived from an EMBL/GenBank/DDBJ whole genome shotgun (WGS) entry which is preliminary data.</text>
</comment>
<evidence type="ECO:0000313" key="4">
    <source>
        <dbReference type="EMBL" id="PWA15822.1"/>
    </source>
</evidence>
<dbReference type="GO" id="GO:0008009">
    <property type="term" value="F:chemokine activity"/>
    <property type="evidence" value="ECO:0007669"/>
    <property type="project" value="InterPro"/>
</dbReference>